<dbReference type="Proteomes" id="UP000286598">
    <property type="component" value="Unassembled WGS sequence"/>
</dbReference>
<evidence type="ECO:0000313" key="5">
    <source>
        <dbReference type="EMBL" id="RHK49655.1"/>
    </source>
</evidence>
<evidence type="ECO:0000256" key="1">
    <source>
        <dbReference type="ARBA" id="ARBA00009091"/>
    </source>
</evidence>
<sequence length="169" mass="19309">MKKLFFLIVLGVLSLTAGAQTRFGYFSYEEVLKSMPDYVLAQRSIDDLRVKYDAELKRAEEEFNSKYEEFLEVQKDLVPAILRKRQAELQEMMQKNINFKNESKRLLQQAETDAFAPVKVKLNEALTKVGQAQGYAFILNTDGNACPYVNPEMGENATELVKEALNAKQ</sequence>
<comment type="caution">
    <text evidence="5">The sequence shown here is derived from an EMBL/GenBank/DDBJ whole genome shotgun (WGS) entry which is preliminary data.</text>
</comment>
<keyword evidence="6" id="KW-1185">Reference proteome</keyword>
<keyword evidence="2 4" id="KW-0732">Signal</keyword>
<dbReference type="Pfam" id="PF03938">
    <property type="entry name" value="OmpH"/>
    <property type="match status" value="1"/>
</dbReference>
<dbReference type="PANTHER" id="PTHR35089:SF1">
    <property type="entry name" value="CHAPERONE PROTEIN SKP"/>
    <property type="match status" value="1"/>
</dbReference>
<dbReference type="RefSeq" id="WP_118355569.1">
    <property type="nucleotide sequence ID" value="NZ_DBEWTN010000039.1"/>
</dbReference>
<feature type="signal peptide" evidence="4">
    <location>
        <begin position="1"/>
        <end position="19"/>
    </location>
</feature>
<dbReference type="AlphaFoldDB" id="A0A3R6FIX9"/>
<evidence type="ECO:0000256" key="3">
    <source>
        <dbReference type="SAM" id="Coils"/>
    </source>
</evidence>
<dbReference type="SMART" id="SM00935">
    <property type="entry name" value="OmpH"/>
    <property type="match status" value="1"/>
</dbReference>
<dbReference type="GO" id="GO:0005829">
    <property type="term" value="C:cytosol"/>
    <property type="evidence" value="ECO:0007669"/>
    <property type="project" value="TreeGrafter"/>
</dbReference>
<dbReference type="InterPro" id="IPR024930">
    <property type="entry name" value="Skp_dom_sf"/>
</dbReference>
<dbReference type="OrthoDB" id="1081275at2"/>
<name>A0A3R6FIX9_9BACT</name>
<accession>A0A3R6FIX9</accession>
<organism evidence="5 6">
    <name type="scientific">Leyella stercorea</name>
    <dbReference type="NCBI Taxonomy" id="363265"/>
    <lineage>
        <taxon>Bacteria</taxon>
        <taxon>Pseudomonadati</taxon>
        <taxon>Bacteroidota</taxon>
        <taxon>Bacteroidia</taxon>
        <taxon>Bacteroidales</taxon>
        <taxon>Prevotellaceae</taxon>
        <taxon>Leyella</taxon>
    </lineage>
</organism>
<evidence type="ECO:0000256" key="4">
    <source>
        <dbReference type="SAM" id="SignalP"/>
    </source>
</evidence>
<evidence type="ECO:0000313" key="6">
    <source>
        <dbReference type="Proteomes" id="UP000286598"/>
    </source>
</evidence>
<reference evidence="5 6" key="1">
    <citation type="submission" date="2018-08" db="EMBL/GenBank/DDBJ databases">
        <title>A genome reference for cultivated species of the human gut microbiota.</title>
        <authorList>
            <person name="Zou Y."/>
            <person name="Xue W."/>
            <person name="Luo G."/>
        </authorList>
    </citation>
    <scope>NUCLEOTIDE SEQUENCE [LARGE SCALE GENOMIC DNA]</scope>
    <source>
        <strain evidence="5 6">AF42-9</strain>
    </source>
</reference>
<dbReference type="GO" id="GO:0051082">
    <property type="term" value="F:unfolded protein binding"/>
    <property type="evidence" value="ECO:0007669"/>
    <property type="project" value="InterPro"/>
</dbReference>
<comment type="similarity">
    <text evidence="1">Belongs to the Skp family.</text>
</comment>
<evidence type="ECO:0000256" key="2">
    <source>
        <dbReference type="ARBA" id="ARBA00022729"/>
    </source>
</evidence>
<keyword evidence="3" id="KW-0175">Coiled coil</keyword>
<dbReference type="SUPFAM" id="SSF111384">
    <property type="entry name" value="OmpH-like"/>
    <property type="match status" value="1"/>
</dbReference>
<feature type="coiled-coil region" evidence="3">
    <location>
        <begin position="49"/>
        <end position="109"/>
    </location>
</feature>
<dbReference type="GO" id="GO:0050821">
    <property type="term" value="P:protein stabilization"/>
    <property type="evidence" value="ECO:0007669"/>
    <property type="project" value="TreeGrafter"/>
</dbReference>
<dbReference type="InterPro" id="IPR005632">
    <property type="entry name" value="Chaperone_Skp"/>
</dbReference>
<gene>
    <name evidence="5" type="ORF">DW060_08595</name>
</gene>
<dbReference type="PANTHER" id="PTHR35089">
    <property type="entry name" value="CHAPERONE PROTEIN SKP"/>
    <property type="match status" value="1"/>
</dbReference>
<dbReference type="EMBL" id="QRNO01000041">
    <property type="protein sequence ID" value="RHK49655.1"/>
    <property type="molecule type" value="Genomic_DNA"/>
</dbReference>
<dbReference type="Gene3D" id="3.30.910.20">
    <property type="entry name" value="Skp domain"/>
    <property type="match status" value="1"/>
</dbReference>
<proteinExistence type="inferred from homology"/>
<feature type="chain" id="PRO_5018613341" evidence="4">
    <location>
        <begin position="20"/>
        <end position="169"/>
    </location>
</feature>
<protein>
    <submittedName>
        <fullName evidence="5">OmpH family outer membrane protein</fullName>
    </submittedName>
</protein>